<dbReference type="PANTHER" id="PTHR43727">
    <property type="entry name" value="DIAMINOPIMELATE DECARBOXYLASE"/>
    <property type="match status" value="1"/>
</dbReference>
<name>A0A841C4I1_9LACT</name>
<comment type="caution">
    <text evidence="9">The sequence shown here is derived from an EMBL/GenBank/DDBJ whole genome shotgun (WGS) entry which is preliminary data.</text>
</comment>
<dbReference type="InterPro" id="IPR009006">
    <property type="entry name" value="Ala_racemase/Decarboxylase_C"/>
</dbReference>
<dbReference type="InterPro" id="IPR002986">
    <property type="entry name" value="DAP_deCOOHase_LysA"/>
</dbReference>
<dbReference type="InterPro" id="IPR022644">
    <property type="entry name" value="De-COase2_N"/>
</dbReference>
<protein>
    <submittedName>
        <fullName evidence="9">Diaminopimelate decarboxylase</fullName>
        <ecNumber evidence="9">4.1.1.20</ecNumber>
    </submittedName>
</protein>
<keyword evidence="10" id="KW-1185">Reference proteome</keyword>
<evidence type="ECO:0000313" key="9">
    <source>
        <dbReference type="EMBL" id="MBB5887325.1"/>
    </source>
</evidence>
<dbReference type="CDD" id="cd06828">
    <property type="entry name" value="PLPDE_III_DapDC"/>
    <property type="match status" value="1"/>
</dbReference>
<evidence type="ECO:0000256" key="2">
    <source>
        <dbReference type="ARBA" id="ARBA00022793"/>
    </source>
</evidence>
<dbReference type="InterPro" id="IPR022643">
    <property type="entry name" value="De-COase2_C"/>
</dbReference>
<feature type="modified residue" description="N6-(pyridoxal phosphate)lysine" evidence="5">
    <location>
        <position position="56"/>
    </location>
</feature>
<reference evidence="9 10" key="1">
    <citation type="submission" date="2020-08" db="EMBL/GenBank/DDBJ databases">
        <title>Genomic Encyclopedia of Type Strains, Phase IV (KMG-IV): sequencing the most valuable type-strain genomes for metagenomic binning, comparative biology and taxonomic classification.</title>
        <authorList>
            <person name="Goeker M."/>
        </authorList>
    </citation>
    <scope>NUCLEOTIDE SEQUENCE [LARGE SCALE GENOMIC DNA]</scope>
    <source>
        <strain evidence="9 10">DSM 14925</strain>
    </source>
</reference>
<evidence type="ECO:0000259" key="7">
    <source>
        <dbReference type="Pfam" id="PF00278"/>
    </source>
</evidence>
<dbReference type="EC" id="4.1.1.20" evidence="9"/>
<dbReference type="Pfam" id="PF02784">
    <property type="entry name" value="Orn_Arg_deC_N"/>
    <property type="match status" value="1"/>
</dbReference>
<dbReference type="SUPFAM" id="SSF51419">
    <property type="entry name" value="PLP-binding barrel"/>
    <property type="match status" value="1"/>
</dbReference>
<organism evidence="9 10">
    <name type="scientific">Lactovum miscens</name>
    <dbReference type="NCBI Taxonomy" id="190387"/>
    <lineage>
        <taxon>Bacteria</taxon>
        <taxon>Bacillati</taxon>
        <taxon>Bacillota</taxon>
        <taxon>Bacilli</taxon>
        <taxon>Lactobacillales</taxon>
        <taxon>Streptococcaceae</taxon>
        <taxon>Lactovum</taxon>
    </lineage>
</organism>
<accession>A0A841C4I1</accession>
<dbReference type="EMBL" id="JACHHV010000002">
    <property type="protein sequence ID" value="MBB5887325.1"/>
    <property type="molecule type" value="Genomic_DNA"/>
</dbReference>
<sequence>MVKKLALTNQKKLEEIAHDIPTPFHLYDEKGIREKAQALNQAFSWNKGFKEYFAVKATPNPTILKILQEENCGLDCASNVELTMAKRLSFQPGEVMFSSNVTPLEDYQKARDLGAYINLDAFEHIDFLKNANFDFPKTICLRYNPGGEFHLGTDIMSQPEESKFGMTKEQILAGIIRLKDFGVKEFGIHAFWASNTEGNNYYPELARQLFSFLLEIKQETGVTLSFVNLSGGIGVNYKPTDEIADIYEIGKKVERAYHEILTENSVSNVKIFTELGRFMLGPYGNLVTRVRHLKHTYRDYVGVDASSVDLMRPSIYGAYHHITIAGKENLEETHIYDVTGSLCENNDKFAVERQLPEIEVGDLLVIHDTGAHGYSMGNQYNGKLRSAEVLLKEDGSYKLIRRAETEDDYFATFKGLNWD</sequence>
<dbReference type="Gene3D" id="2.40.37.10">
    <property type="entry name" value="Lyase, Ornithine Decarboxylase, Chain A, domain 1"/>
    <property type="match status" value="1"/>
</dbReference>
<evidence type="ECO:0000256" key="6">
    <source>
        <dbReference type="RuleBase" id="RU003737"/>
    </source>
</evidence>
<dbReference type="PANTHER" id="PTHR43727:SF2">
    <property type="entry name" value="GROUP IV DECARBOXYLASE"/>
    <property type="match status" value="1"/>
</dbReference>
<feature type="active site" description="Proton donor" evidence="5">
    <location>
        <position position="343"/>
    </location>
</feature>
<dbReference type="InterPro" id="IPR029066">
    <property type="entry name" value="PLP-binding_barrel"/>
</dbReference>
<evidence type="ECO:0000313" key="10">
    <source>
        <dbReference type="Proteomes" id="UP000562464"/>
    </source>
</evidence>
<dbReference type="GO" id="GO:0009089">
    <property type="term" value="P:lysine biosynthetic process via diaminopimelate"/>
    <property type="evidence" value="ECO:0007669"/>
    <property type="project" value="InterPro"/>
</dbReference>
<dbReference type="Gene3D" id="3.20.20.10">
    <property type="entry name" value="Alanine racemase"/>
    <property type="match status" value="1"/>
</dbReference>
<dbReference type="FunFam" id="3.20.20.10:FF:000003">
    <property type="entry name" value="Diaminopimelate decarboxylase"/>
    <property type="match status" value="1"/>
</dbReference>
<dbReference type="GO" id="GO:0008836">
    <property type="term" value="F:diaminopimelate decarboxylase activity"/>
    <property type="evidence" value="ECO:0007669"/>
    <property type="project" value="UniProtKB-EC"/>
</dbReference>
<evidence type="ECO:0000256" key="3">
    <source>
        <dbReference type="ARBA" id="ARBA00022898"/>
    </source>
</evidence>
<evidence type="ECO:0000256" key="4">
    <source>
        <dbReference type="ARBA" id="ARBA00023239"/>
    </source>
</evidence>
<dbReference type="InterPro" id="IPR000183">
    <property type="entry name" value="Orn/DAP/Arg_de-COase"/>
</dbReference>
<feature type="domain" description="Orn/DAP/Arg decarboxylase 2 C-terminal" evidence="7">
    <location>
        <begin position="282"/>
        <end position="370"/>
    </location>
</feature>
<proteinExistence type="inferred from homology"/>
<keyword evidence="4 9" id="KW-0456">Lyase</keyword>
<evidence type="ECO:0000256" key="1">
    <source>
        <dbReference type="ARBA" id="ARBA00001933"/>
    </source>
</evidence>
<keyword evidence="2" id="KW-0210">Decarboxylase</keyword>
<evidence type="ECO:0000259" key="8">
    <source>
        <dbReference type="Pfam" id="PF02784"/>
    </source>
</evidence>
<comment type="cofactor">
    <cofactor evidence="1 5">
        <name>pyridoxal 5'-phosphate</name>
        <dbReference type="ChEBI" id="CHEBI:597326"/>
    </cofactor>
</comment>
<keyword evidence="3 5" id="KW-0663">Pyridoxal phosphate</keyword>
<evidence type="ECO:0000256" key="5">
    <source>
        <dbReference type="PIRSR" id="PIRSR600183-50"/>
    </source>
</evidence>
<dbReference type="PRINTS" id="PR01179">
    <property type="entry name" value="ODADCRBXLASE"/>
</dbReference>
<dbReference type="RefSeq" id="WP_183538408.1">
    <property type="nucleotide sequence ID" value="NZ_JACHHV010000002.1"/>
</dbReference>
<dbReference type="AlphaFoldDB" id="A0A841C4I1"/>
<dbReference type="PRINTS" id="PR01181">
    <property type="entry name" value="DAPDCRBXLASE"/>
</dbReference>
<feature type="domain" description="Orn/DAP/Arg decarboxylase 2 N-terminal" evidence="8">
    <location>
        <begin position="32"/>
        <end position="279"/>
    </location>
</feature>
<dbReference type="SUPFAM" id="SSF50621">
    <property type="entry name" value="Alanine racemase C-terminal domain-like"/>
    <property type="match status" value="1"/>
</dbReference>
<dbReference type="Proteomes" id="UP000562464">
    <property type="component" value="Unassembled WGS sequence"/>
</dbReference>
<comment type="similarity">
    <text evidence="6">Belongs to the Orn/Lys/Arg decarboxylase class-II family.</text>
</comment>
<dbReference type="Pfam" id="PF00278">
    <property type="entry name" value="Orn_DAP_Arg_deC"/>
    <property type="match status" value="1"/>
</dbReference>
<gene>
    <name evidence="9" type="ORF">HNQ37_000195</name>
</gene>